<proteinExistence type="inferred from homology"/>
<comment type="catalytic activity">
    <reaction evidence="18">
        <text>L-cysteinyl-[protein] + (2E,6E)-farnesyl diphosphate = S-(2E,6E)-farnesyl-L-cysteinyl-[protein] + diphosphate</text>
        <dbReference type="Rhea" id="RHEA:13345"/>
        <dbReference type="Rhea" id="RHEA-COMP:10131"/>
        <dbReference type="Rhea" id="RHEA-COMP:11535"/>
        <dbReference type="ChEBI" id="CHEBI:29950"/>
        <dbReference type="ChEBI" id="CHEBI:33019"/>
        <dbReference type="ChEBI" id="CHEBI:86019"/>
        <dbReference type="ChEBI" id="CHEBI:175763"/>
        <dbReference type="EC" id="2.5.1.58"/>
    </reaction>
</comment>
<evidence type="ECO:0000313" key="23">
    <source>
        <dbReference type="EMBL" id="KAK6943091.1"/>
    </source>
</evidence>
<evidence type="ECO:0000256" key="2">
    <source>
        <dbReference type="ARBA" id="ARBA00004141"/>
    </source>
</evidence>
<dbReference type="Pfam" id="PF00854">
    <property type="entry name" value="PTR2"/>
    <property type="match status" value="1"/>
</dbReference>
<evidence type="ECO:0000256" key="21">
    <source>
        <dbReference type="SAM" id="MobiDB-lite"/>
    </source>
</evidence>
<feature type="transmembrane region" description="Helical" evidence="22">
    <location>
        <begin position="516"/>
        <end position="536"/>
    </location>
</feature>
<evidence type="ECO:0000256" key="3">
    <source>
        <dbReference type="ARBA" id="ARBA00006734"/>
    </source>
</evidence>
<dbReference type="EC" id="2.5.1.59" evidence="4"/>
<accession>A0AAN8W841</accession>
<keyword evidence="10" id="KW-0460">Magnesium</keyword>
<evidence type="ECO:0000256" key="20">
    <source>
        <dbReference type="ARBA" id="ARBA00055749"/>
    </source>
</evidence>
<dbReference type="GO" id="GO:0005965">
    <property type="term" value="C:protein farnesyltransferase complex"/>
    <property type="evidence" value="ECO:0007669"/>
    <property type="project" value="TreeGrafter"/>
</dbReference>
<keyword evidence="9" id="KW-0677">Repeat</keyword>
<comment type="cofactor">
    <cofactor evidence="1">
        <name>Mg(2+)</name>
        <dbReference type="ChEBI" id="CHEBI:18420"/>
    </cofactor>
</comment>
<evidence type="ECO:0000256" key="11">
    <source>
        <dbReference type="ARBA" id="ARBA00022989"/>
    </source>
</evidence>
<keyword evidence="7" id="KW-0808">Transferase</keyword>
<comment type="caution">
    <text evidence="23">The sequence shown here is derived from an EMBL/GenBank/DDBJ whole genome shotgun (WGS) entry which is preliminary data.</text>
</comment>
<protein>
    <recommendedName>
        <fullName evidence="13">Protein farnesyltransferase/geranylgeranyltransferase type-1 subunit alpha</fullName>
        <ecNumber evidence="5">2.5.1.58</ecNumber>
        <ecNumber evidence="4">2.5.1.59</ecNumber>
    </recommendedName>
    <alternativeName>
        <fullName evidence="16">CAAX farnesyltransferase subunit alpha</fullName>
    </alternativeName>
    <alternativeName>
        <fullName evidence="15">FTase-alpha</fullName>
    </alternativeName>
    <alternativeName>
        <fullName evidence="14">Ras proteins prenyltransferase subunit alpha</fullName>
    </alternativeName>
    <alternativeName>
        <fullName evidence="17">Type I protein geranyl-geranyltransferase subunit alpha</fullName>
    </alternativeName>
</protein>
<dbReference type="InterPro" id="IPR000109">
    <property type="entry name" value="POT_fam"/>
</dbReference>
<feature type="transmembrane region" description="Helical" evidence="22">
    <location>
        <begin position="474"/>
        <end position="495"/>
    </location>
</feature>
<dbReference type="Pfam" id="PF01239">
    <property type="entry name" value="PPTA"/>
    <property type="match status" value="4"/>
</dbReference>
<evidence type="ECO:0000256" key="5">
    <source>
        <dbReference type="ARBA" id="ARBA00012702"/>
    </source>
</evidence>
<evidence type="ECO:0000256" key="7">
    <source>
        <dbReference type="ARBA" id="ARBA00022679"/>
    </source>
</evidence>
<evidence type="ECO:0000256" key="6">
    <source>
        <dbReference type="ARBA" id="ARBA00022602"/>
    </source>
</evidence>
<evidence type="ECO:0000256" key="9">
    <source>
        <dbReference type="ARBA" id="ARBA00022737"/>
    </source>
</evidence>
<dbReference type="GO" id="GO:0004660">
    <property type="term" value="F:protein farnesyltransferase activity"/>
    <property type="evidence" value="ECO:0007669"/>
    <property type="project" value="UniProtKB-EC"/>
</dbReference>
<comment type="function">
    <text evidence="20">Essential subunit of both the farnesyltransferase and the geranylgeranyltransferase complex. Contributes to the transfer of a farnesyl or geranylgeranyl moiety from farnesyl or geranylgeranyl diphosphate to a cysteine at the fourth position from the C-terminus of several proteins having the C-terminal sequence Cys-aliphatic-aliphatic-X.</text>
</comment>
<sequence>MVVSSFPAPNAKVADSESQMESDNKQMRIPVSQREDWSDVVPIPQDDGPNPVVPIAYKEDFAEVMDYFRAVYFADERSLRSLQLTSEAIPLNPGNNTIWHFRRLILESLNADLHEELDFVEQIAMSNSKNYQIWRAAANKAIVLRHHRRWLAQKLGPVATSVELEFTKKILSLDAKNYLAWSHRQWVLVALGGWEHELDFCQKLLEDDIFNNSAWNQRYFVFTRSPFLGGIEVVRDSEVSYTVEAIIANPENESPWRYLQGLYKGDTQSLVSQPQVSSVCLKVLRAKCNHVFALDLFLDLLCHGFQANNELKDAVEALWNSDFGLLDLDLAKSICSILECMDPMRANYWAWRKSKLPVQANINDDTSSALSFGAYFGTKMGSIYLTDSVGNSSISSKVESGNVVLALAVSSSQSNGSLCENQRVRQIGPSIYSVYRSTLQGLGFLTMSTPPALYKATGTCKGYAPECIGHTQKALFFTALPLIAIGISGHSVSLIHLFEEQLKLQEDEEVKKRKSIWRISGGFAIILFLVIGGFALPYIKPWSVRFGIPAICTLVATIFYISGSRSYEPSDPQGSPLTITFRVFVASASKIFHKVKDKELYEVEEANTLKCRTPGLRSASI</sequence>
<evidence type="ECO:0000256" key="14">
    <source>
        <dbReference type="ARBA" id="ARBA00041392"/>
    </source>
</evidence>
<evidence type="ECO:0000256" key="18">
    <source>
        <dbReference type="ARBA" id="ARBA00050225"/>
    </source>
</evidence>
<dbReference type="PROSITE" id="PS51147">
    <property type="entry name" value="PFTA"/>
    <property type="match status" value="5"/>
</dbReference>
<comment type="similarity">
    <text evidence="3">Belongs to the protein prenyltransferase subunit alpha family.</text>
</comment>
<dbReference type="Gene3D" id="1.25.40.120">
    <property type="entry name" value="Protein prenylyltransferase"/>
    <property type="match status" value="1"/>
</dbReference>
<dbReference type="GO" id="GO:0016020">
    <property type="term" value="C:membrane"/>
    <property type="evidence" value="ECO:0007669"/>
    <property type="project" value="UniProtKB-SubCell"/>
</dbReference>
<evidence type="ECO:0000256" key="15">
    <source>
        <dbReference type="ARBA" id="ARBA00042436"/>
    </source>
</evidence>
<evidence type="ECO:0000256" key="13">
    <source>
        <dbReference type="ARBA" id="ARBA00040965"/>
    </source>
</evidence>
<keyword evidence="6" id="KW-0637">Prenyltransferase</keyword>
<keyword evidence="8 22" id="KW-0812">Transmembrane</keyword>
<dbReference type="InterPro" id="IPR036259">
    <property type="entry name" value="MFS_trans_sf"/>
</dbReference>
<evidence type="ECO:0000256" key="8">
    <source>
        <dbReference type="ARBA" id="ARBA00022692"/>
    </source>
</evidence>
<evidence type="ECO:0000313" key="24">
    <source>
        <dbReference type="Proteomes" id="UP001370490"/>
    </source>
</evidence>
<dbReference type="PANTHER" id="PTHR11129:SF1">
    <property type="entry name" value="PROTEIN FARNESYLTRANSFERASE_GERANYLGERANYLTRANSFERASE TYPE-1 SUBUNIT ALPHA"/>
    <property type="match status" value="1"/>
</dbReference>
<keyword evidence="12 22" id="KW-0472">Membrane</keyword>
<evidence type="ECO:0000256" key="1">
    <source>
        <dbReference type="ARBA" id="ARBA00001946"/>
    </source>
</evidence>
<keyword evidence="24" id="KW-1185">Reference proteome</keyword>
<dbReference type="PANTHER" id="PTHR11129">
    <property type="entry name" value="PROTEIN FARNESYLTRANSFERASE ALPHA SUBUNIT/RAB GERANYLGERANYL TRANSFERASE ALPHA SUBUNIT"/>
    <property type="match status" value="1"/>
</dbReference>
<dbReference type="GO" id="GO:0005953">
    <property type="term" value="C:CAAX-protein geranylgeranyltransferase complex"/>
    <property type="evidence" value="ECO:0007669"/>
    <property type="project" value="TreeGrafter"/>
</dbReference>
<dbReference type="EC" id="2.5.1.58" evidence="5"/>
<dbReference type="InterPro" id="IPR002088">
    <property type="entry name" value="Prenyl_trans_a"/>
</dbReference>
<feature type="region of interest" description="Disordered" evidence="21">
    <location>
        <begin position="1"/>
        <end position="33"/>
    </location>
</feature>
<evidence type="ECO:0000256" key="16">
    <source>
        <dbReference type="ARBA" id="ARBA00043086"/>
    </source>
</evidence>
<evidence type="ECO:0000256" key="10">
    <source>
        <dbReference type="ARBA" id="ARBA00022842"/>
    </source>
</evidence>
<organism evidence="23 24">
    <name type="scientific">Dillenia turbinata</name>
    <dbReference type="NCBI Taxonomy" id="194707"/>
    <lineage>
        <taxon>Eukaryota</taxon>
        <taxon>Viridiplantae</taxon>
        <taxon>Streptophyta</taxon>
        <taxon>Embryophyta</taxon>
        <taxon>Tracheophyta</taxon>
        <taxon>Spermatophyta</taxon>
        <taxon>Magnoliopsida</taxon>
        <taxon>eudicotyledons</taxon>
        <taxon>Gunneridae</taxon>
        <taxon>Pentapetalae</taxon>
        <taxon>Dilleniales</taxon>
        <taxon>Dilleniaceae</taxon>
        <taxon>Dillenia</taxon>
    </lineage>
</organism>
<evidence type="ECO:0000256" key="4">
    <source>
        <dbReference type="ARBA" id="ARBA00012700"/>
    </source>
</evidence>
<evidence type="ECO:0000256" key="17">
    <source>
        <dbReference type="ARBA" id="ARBA00043219"/>
    </source>
</evidence>
<dbReference type="EMBL" id="JBAMMX010000004">
    <property type="protein sequence ID" value="KAK6943091.1"/>
    <property type="molecule type" value="Genomic_DNA"/>
</dbReference>
<dbReference type="GO" id="GO:0004662">
    <property type="term" value="F:CAAX-protein geranylgeranyltransferase activity"/>
    <property type="evidence" value="ECO:0007669"/>
    <property type="project" value="UniProtKB-EC"/>
</dbReference>
<feature type="transmembrane region" description="Helical" evidence="22">
    <location>
        <begin position="542"/>
        <end position="561"/>
    </location>
</feature>
<evidence type="ECO:0000256" key="22">
    <source>
        <dbReference type="SAM" id="Phobius"/>
    </source>
</evidence>
<dbReference type="GO" id="GO:0022857">
    <property type="term" value="F:transmembrane transporter activity"/>
    <property type="evidence" value="ECO:0007669"/>
    <property type="project" value="InterPro"/>
</dbReference>
<keyword evidence="11 22" id="KW-1133">Transmembrane helix</keyword>
<comment type="catalytic activity">
    <reaction evidence="19">
        <text>geranylgeranyl diphosphate + L-cysteinyl-[protein] = S-geranylgeranyl-L-cysteinyl-[protein] + diphosphate</text>
        <dbReference type="Rhea" id="RHEA:21240"/>
        <dbReference type="Rhea" id="RHEA-COMP:10131"/>
        <dbReference type="Rhea" id="RHEA-COMP:11537"/>
        <dbReference type="ChEBI" id="CHEBI:29950"/>
        <dbReference type="ChEBI" id="CHEBI:33019"/>
        <dbReference type="ChEBI" id="CHEBI:57533"/>
        <dbReference type="ChEBI" id="CHEBI:86021"/>
        <dbReference type="EC" id="2.5.1.59"/>
    </reaction>
</comment>
<dbReference type="FunFam" id="1.25.40.120:FF:000004">
    <property type="entry name" value="Protein farnesyltransferase/geranylgeranyltransferase type-1 subunit alpha"/>
    <property type="match status" value="1"/>
</dbReference>
<dbReference type="SUPFAM" id="SSF48439">
    <property type="entry name" value="Protein prenylyltransferase"/>
    <property type="match status" value="1"/>
</dbReference>
<evidence type="ECO:0000256" key="19">
    <source>
        <dbReference type="ARBA" id="ARBA00050428"/>
    </source>
</evidence>
<dbReference type="Proteomes" id="UP001370490">
    <property type="component" value="Unassembled WGS sequence"/>
</dbReference>
<name>A0AAN8W841_9MAGN</name>
<evidence type="ECO:0000256" key="12">
    <source>
        <dbReference type="ARBA" id="ARBA00023136"/>
    </source>
</evidence>
<gene>
    <name evidence="23" type="ORF">RJ641_028468</name>
</gene>
<comment type="subcellular location">
    <subcellularLocation>
        <location evidence="2">Membrane</location>
        <topology evidence="2">Multi-pass membrane protein</topology>
    </subcellularLocation>
</comment>
<reference evidence="23 24" key="1">
    <citation type="submission" date="2023-12" db="EMBL/GenBank/DDBJ databases">
        <title>A high-quality genome assembly for Dillenia turbinata (Dilleniales).</title>
        <authorList>
            <person name="Chanderbali A."/>
        </authorList>
    </citation>
    <scope>NUCLEOTIDE SEQUENCE [LARGE SCALE GENOMIC DNA]</scope>
    <source>
        <strain evidence="23">LSX21</strain>
        <tissue evidence="23">Leaf</tissue>
    </source>
</reference>
<dbReference type="Gene3D" id="1.20.1250.20">
    <property type="entry name" value="MFS general substrate transporter like domains"/>
    <property type="match status" value="1"/>
</dbReference>
<dbReference type="AlphaFoldDB" id="A0AAN8W841"/>